<dbReference type="AlphaFoldDB" id="A0A7T5RKD7"/>
<evidence type="ECO:0000313" key="1">
    <source>
        <dbReference type="EMBL" id="QQG45740.1"/>
    </source>
</evidence>
<proteinExistence type="predicted"/>
<evidence type="ECO:0000313" key="2">
    <source>
        <dbReference type="Proteomes" id="UP000595618"/>
    </source>
</evidence>
<organism evidence="1 2">
    <name type="scientific">Candidatus Sungiibacteriota bacterium</name>
    <dbReference type="NCBI Taxonomy" id="2750080"/>
    <lineage>
        <taxon>Bacteria</taxon>
        <taxon>Candidatus Sungiibacteriota</taxon>
    </lineage>
</organism>
<sequence>MTISSWAAADNTVFTPDALIKTLKIIDVNPQVDSDNNKIMVVFAGDDLRNRKIIVEHGETNYFSGLWIGTFPVSPEKESEAWSWISYEIGVSEEPLNIWRTTKRNESTETKQHIWFIFKVNLLIPTNELADYLKDYQTKPLRRYEGVVSYKIFKVRRDIRGIPIEDFEQGAETIYVEIEISVVKIDGRELKIPSPALFGK</sequence>
<reference evidence="1 2" key="1">
    <citation type="submission" date="2020-07" db="EMBL/GenBank/DDBJ databases">
        <title>Huge and variable diversity of episymbiotic CPR bacteria and DPANN archaea in groundwater ecosystems.</title>
        <authorList>
            <person name="He C.Y."/>
            <person name="Keren R."/>
            <person name="Whittaker M."/>
            <person name="Farag I.F."/>
            <person name="Doudna J."/>
            <person name="Cate J.H.D."/>
            <person name="Banfield J.F."/>
        </authorList>
    </citation>
    <scope>NUCLEOTIDE SEQUENCE [LARGE SCALE GENOMIC DNA]</scope>
    <source>
        <strain evidence="1">NC_groundwater_541_Ag_S-0.1um_46_50</strain>
    </source>
</reference>
<dbReference type="Proteomes" id="UP000595618">
    <property type="component" value="Chromosome"/>
</dbReference>
<name>A0A7T5RKD7_9BACT</name>
<gene>
    <name evidence="1" type="ORF">HYW89_02490</name>
</gene>
<protein>
    <submittedName>
        <fullName evidence="1">Uncharacterized protein</fullName>
    </submittedName>
</protein>
<dbReference type="EMBL" id="CP066690">
    <property type="protein sequence ID" value="QQG45740.1"/>
    <property type="molecule type" value="Genomic_DNA"/>
</dbReference>
<accession>A0A7T5RKD7</accession>